<accession>A0A8K0JML1</accession>
<evidence type="ECO:0000256" key="6">
    <source>
        <dbReference type="ARBA" id="ARBA00034138"/>
    </source>
</evidence>
<dbReference type="PRINTS" id="PR01179">
    <property type="entry name" value="ODADCRBXLASE"/>
</dbReference>
<dbReference type="InterPro" id="IPR002433">
    <property type="entry name" value="Orn_de-COase"/>
</dbReference>
<proteinExistence type="inferred from homology"/>
<dbReference type="InterPro" id="IPR029066">
    <property type="entry name" value="PLP-binding_barrel"/>
</dbReference>
<dbReference type="EMBL" id="JABELV010000047">
    <property type="protein sequence ID" value="KAG7558276.1"/>
    <property type="molecule type" value="Genomic_DNA"/>
</dbReference>
<dbReference type="SUPFAM" id="SSF50621">
    <property type="entry name" value="Alanine racemase C-terminal domain-like"/>
    <property type="match status" value="1"/>
</dbReference>
<dbReference type="PRINTS" id="PR01182">
    <property type="entry name" value="ORNDCRBXLASE"/>
</dbReference>
<dbReference type="InterPro" id="IPR000183">
    <property type="entry name" value="Orn/DAP/Arg_de-COase"/>
</dbReference>
<dbReference type="Gene3D" id="2.40.37.10">
    <property type="entry name" value="Lyase, Ornithine Decarboxylase, Chain A, domain 1"/>
    <property type="match status" value="1"/>
</dbReference>
<keyword evidence="12" id="KW-1185">Reference proteome</keyword>
<dbReference type="EC" id="4.1.1.17" evidence="6"/>
<dbReference type="PANTHER" id="PTHR11482:SF6">
    <property type="entry name" value="ORNITHINE DECARBOXYLASE 1-RELATED"/>
    <property type="match status" value="1"/>
</dbReference>
<dbReference type="PANTHER" id="PTHR11482">
    <property type="entry name" value="ARGININE/DIAMINOPIMELATE/ORNITHINE DECARBOXYLASE"/>
    <property type="match status" value="1"/>
</dbReference>
<name>A0A8K0JML1_9TREE</name>
<evidence type="ECO:0000256" key="5">
    <source>
        <dbReference type="ARBA" id="ARBA00034115"/>
    </source>
</evidence>
<comment type="similarity">
    <text evidence="2">Belongs to the Orn/Lys/Arg decarboxylase class-II family.</text>
</comment>
<comment type="subunit">
    <text evidence="7">Homodimer. Only the dimer is catalytically active, as the active sites are constructed of residues from both monomers.</text>
</comment>
<comment type="cofactor">
    <cofactor evidence="1 9">
        <name>pyridoxal 5'-phosphate</name>
        <dbReference type="ChEBI" id="CHEBI:597326"/>
    </cofactor>
</comment>
<evidence type="ECO:0000256" key="7">
    <source>
        <dbReference type="ARBA" id="ARBA00046672"/>
    </source>
</evidence>
<dbReference type="AlphaFoldDB" id="A0A8K0JML1"/>
<protein>
    <recommendedName>
        <fullName evidence="6">ornithine decarboxylase</fullName>
        <ecNumber evidence="6">4.1.1.17</ecNumber>
    </recommendedName>
</protein>
<keyword evidence="3 9" id="KW-0663">Pyridoxal phosphate</keyword>
<dbReference type="SUPFAM" id="SSF51419">
    <property type="entry name" value="PLP-binding barrel"/>
    <property type="match status" value="1"/>
</dbReference>
<evidence type="ECO:0000313" key="11">
    <source>
        <dbReference type="EMBL" id="KAG7558276.1"/>
    </source>
</evidence>
<keyword evidence="4" id="KW-0456">Lyase</keyword>
<dbReference type="GO" id="GO:0033387">
    <property type="term" value="P:putrescine biosynthetic process from arginine, via ornithine"/>
    <property type="evidence" value="ECO:0007669"/>
    <property type="project" value="TreeGrafter"/>
</dbReference>
<dbReference type="Gene3D" id="3.20.20.10">
    <property type="entry name" value="Alanine racemase"/>
    <property type="match status" value="1"/>
</dbReference>
<dbReference type="OrthoDB" id="5034579at2759"/>
<comment type="caution">
    <text evidence="11">The sequence shown here is derived from an EMBL/GenBank/DDBJ whole genome shotgun (WGS) entry which is preliminary data.</text>
</comment>
<evidence type="ECO:0000256" key="4">
    <source>
        <dbReference type="ARBA" id="ARBA00023239"/>
    </source>
</evidence>
<dbReference type="GO" id="GO:0004586">
    <property type="term" value="F:ornithine decarboxylase activity"/>
    <property type="evidence" value="ECO:0007669"/>
    <property type="project" value="UniProtKB-EC"/>
</dbReference>
<dbReference type="InterPro" id="IPR022644">
    <property type="entry name" value="De-COase2_N"/>
</dbReference>
<organism evidence="11 12">
    <name type="scientific">Filobasidium floriforme</name>
    <dbReference type="NCBI Taxonomy" id="5210"/>
    <lineage>
        <taxon>Eukaryota</taxon>
        <taxon>Fungi</taxon>
        <taxon>Dikarya</taxon>
        <taxon>Basidiomycota</taxon>
        <taxon>Agaricomycotina</taxon>
        <taxon>Tremellomycetes</taxon>
        <taxon>Filobasidiales</taxon>
        <taxon>Filobasidiaceae</taxon>
        <taxon>Filobasidium</taxon>
    </lineage>
</organism>
<evidence type="ECO:0000256" key="1">
    <source>
        <dbReference type="ARBA" id="ARBA00001933"/>
    </source>
</evidence>
<gene>
    <name evidence="11" type="ORF">FFLO_02839</name>
</gene>
<dbReference type="InterPro" id="IPR022653">
    <property type="entry name" value="De-COase2_pyr-phos_BS"/>
</dbReference>
<dbReference type="CDD" id="cd00622">
    <property type="entry name" value="PLPDE_III_ODC"/>
    <property type="match status" value="1"/>
</dbReference>
<dbReference type="Proteomes" id="UP000812966">
    <property type="component" value="Unassembled WGS sequence"/>
</dbReference>
<dbReference type="PROSITE" id="PS00878">
    <property type="entry name" value="ODR_DC_2_1"/>
    <property type="match status" value="1"/>
</dbReference>
<comment type="pathway">
    <text evidence="5">Amine and polyamine biosynthesis; putrescine biosynthesis via L-ornithine pathway; putrescine from L-ornithine: step 1/1.</text>
</comment>
<dbReference type="FunFam" id="3.20.20.10:FF:000005">
    <property type="entry name" value="Ornithine decarboxylase"/>
    <property type="match status" value="1"/>
</dbReference>
<evidence type="ECO:0000256" key="3">
    <source>
        <dbReference type="ARBA" id="ARBA00022898"/>
    </source>
</evidence>
<feature type="domain" description="Orn/DAP/Arg decarboxylase 2 N-terminal" evidence="10">
    <location>
        <begin position="125"/>
        <end position="359"/>
    </location>
</feature>
<sequence>MATVTTSCFEEQTLRLVPNEQPEGFVAERASGSIGQPLNEYLRKLEENAGSNDRLATLPLNNAFNPFLPTPPPGSPRGKTASELGINEDALVPVHDATVDDLIKAKIHEAELSGEESAFFVGDLSDVYSAVKKWKQSPLGDRVEIFYAVKCNPSPVVLHLLSLMGTSFDCASVAEINTVLSLPSAPSPDRIIFANPCKPVSFIRAAANSGVEMMTFDNADELHKIARSHRGAKLVLRILTDDSKSLCRLGLKFGAPLSTCAGLIKLAKQLGLDVIGVSFHVGSGCKDPMQFADAVWRAKQVFEMGKAEGYRFTFLDVGGGFEAVVFDEMSKVLRDSLEVYFPVAEGVRVVAEPGRFLVAPAFTLATSIIARRKALEEESVEDVQMVEKVEGEGADVMYYINDGVYSAFNCIMFDHQIVHPYPLTIGQDVERAIPRLAGPPPPNVHLAQDLTVTMGYKDTERASVWGPTCDSIDCVRNLVHLPRGIQVGDWLGWGEMGAYTMCAASSFNGMPIAPSHFTTGGQGEDSREVRRILDSFVAY</sequence>
<evidence type="ECO:0000313" key="12">
    <source>
        <dbReference type="Proteomes" id="UP000812966"/>
    </source>
</evidence>
<dbReference type="Pfam" id="PF02784">
    <property type="entry name" value="Orn_Arg_deC_N"/>
    <property type="match status" value="1"/>
</dbReference>
<reference evidence="11" key="1">
    <citation type="submission" date="2020-04" db="EMBL/GenBank/DDBJ databases">
        <title>Analysis of mating type loci in Filobasidium floriforme.</title>
        <authorList>
            <person name="Nowrousian M."/>
        </authorList>
    </citation>
    <scope>NUCLEOTIDE SEQUENCE</scope>
    <source>
        <strain evidence="11">CBS 6242</strain>
    </source>
</reference>
<dbReference type="InterPro" id="IPR009006">
    <property type="entry name" value="Ala_racemase/Decarboxylase_C"/>
</dbReference>
<evidence type="ECO:0000256" key="2">
    <source>
        <dbReference type="ARBA" id="ARBA00008872"/>
    </source>
</evidence>
<comment type="catalytic activity">
    <reaction evidence="8">
        <text>L-ornithine + H(+) = putrescine + CO2</text>
        <dbReference type="Rhea" id="RHEA:22964"/>
        <dbReference type="ChEBI" id="CHEBI:15378"/>
        <dbReference type="ChEBI" id="CHEBI:16526"/>
        <dbReference type="ChEBI" id="CHEBI:46911"/>
        <dbReference type="ChEBI" id="CHEBI:326268"/>
        <dbReference type="EC" id="4.1.1.17"/>
    </reaction>
</comment>
<evidence type="ECO:0000259" key="10">
    <source>
        <dbReference type="Pfam" id="PF02784"/>
    </source>
</evidence>
<evidence type="ECO:0000256" key="8">
    <source>
        <dbReference type="ARBA" id="ARBA00049127"/>
    </source>
</evidence>
<evidence type="ECO:0000256" key="9">
    <source>
        <dbReference type="PIRSR" id="PIRSR600183-50"/>
    </source>
</evidence>
<feature type="modified residue" description="N6-(pyridoxal phosphate)lysine" evidence="9">
    <location>
        <position position="150"/>
    </location>
</feature>
<dbReference type="GO" id="GO:0005737">
    <property type="term" value="C:cytoplasm"/>
    <property type="evidence" value="ECO:0007669"/>
    <property type="project" value="TreeGrafter"/>
</dbReference>
<feature type="active site" description="Proton donor" evidence="9">
    <location>
        <position position="469"/>
    </location>
</feature>